<feature type="domain" description="PNPLA" evidence="3">
    <location>
        <begin position="61"/>
        <end position="248"/>
    </location>
</feature>
<feature type="short sequence motif" description="GXSXG" evidence="2">
    <location>
        <begin position="97"/>
        <end position="101"/>
    </location>
</feature>
<sequence length="417" mass="47742">MDWIKSYFNYYFKREVVIVNNGETNKIEENIEDSFTIINNNNNGANINNNDNNEGGIKIIVSFDGGGMRGIVSILLLKEIQNILGFDIGTNCDIVCGTSTGGIVTYAKLFNVDNDEILRLYCEFGKKIFPSSSMGIMYNVYEESTLCSTKELISTLETNFKGKIMSDRKGFVVTVAQDKITAEKSVKIFANYENPLTHLHDDDKTSVVDIIRSTAGIPGLFHLYENDKFIYYDGGFQYNCNLPIALIEASTLFPNATKLLFISIGTGYAKNDSTNYYCSNDLTDDRVEEYLNQCKQQQQPLILKETDDIKLKLKLKNQMLGGIYDLIKNLYNLYRNYVNMTDTYVVLQEFLKDHQLDDHIFTYRFDVPLEYDISLRDSSIKAEQEMQRSVYDYVNSTPSFKRSISNIKKLIELNNNK</sequence>
<evidence type="ECO:0000259" key="3">
    <source>
        <dbReference type="PROSITE" id="PS51635"/>
    </source>
</evidence>
<dbReference type="PROSITE" id="PS51635">
    <property type="entry name" value="PNPLA"/>
    <property type="match status" value="1"/>
</dbReference>
<dbReference type="GO" id="GO:0019369">
    <property type="term" value="P:arachidonate metabolic process"/>
    <property type="evidence" value="ECO:0007669"/>
    <property type="project" value="TreeGrafter"/>
</dbReference>
<feature type="short sequence motif" description="DGA/G" evidence="2">
    <location>
        <begin position="233"/>
        <end position="235"/>
    </location>
</feature>
<dbReference type="GO" id="GO:0047499">
    <property type="term" value="F:calcium-independent phospholipase A2 activity"/>
    <property type="evidence" value="ECO:0007669"/>
    <property type="project" value="TreeGrafter"/>
</dbReference>
<reference evidence="4 5" key="1">
    <citation type="submission" date="2023-11" db="EMBL/GenBank/DDBJ databases">
        <title>Dfirmibasis_genome.</title>
        <authorList>
            <person name="Edelbroek B."/>
            <person name="Kjellin J."/>
            <person name="Jerlstrom-Hultqvist J."/>
            <person name="Soderbom F."/>
        </authorList>
    </citation>
    <scope>NUCLEOTIDE SEQUENCE [LARGE SCALE GENOMIC DNA]</scope>
    <source>
        <strain evidence="4 5">TNS-C-14</strain>
    </source>
</reference>
<gene>
    <name evidence="4" type="ORF">RB653_007763</name>
</gene>
<dbReference type="EMBL" id="JAVFKY010000005">
    <property type="protein sequence ID" value="KAK5576619.1"/>
    <property type="molecule type" value="Genomic_DNA"/>
</dbReference>
<evidence type="ECO:0000256" key="2">
    <source>
        <dbReference type="PROSITE-ProRule" id="PRU01161"/>
    </source>
</evidence>
<dbReference type="CDD" id="cd07199">
    <property type="entry name" value="Pat17_PNPLA8_PNPLA9_like"/>
    <property type="match status" value="1"/>
</dbReference>
<dbReference type="GO" id="GO:0016042">
    <property type="term" value="P:lipid catabolic process"/>
    <property type="evidence" value="ECO:0007669"/>
    <property type="project" value="UniProtKB-UniRule"/>
</dbReference>
<feature type="short sequence motif" description="GXGXXG" evidence="2">
    <location>
        <begin position="65"/>
        <end position="70"/>
    </location>
</feature>
<dbReference type="Gene3D" id="3.40.1090.10">
    <property type="entry name" value="Cytosolic phospholipase A2 catalytic domain"/>
    <property type="match status" value="1"/>
</dbReference>
<dbReference type="AlphaFoldDB" id="A0AAN7YMA6"/>
<dbReference type="Pfam" id="PF01734">
    <property type="entry name" value="Patatin"/>
    <property type="match status" value="1"/>
</dbReference>
<name>A0AAN7YMA6_9MYCE</name>
<keyword evidence="1 2" id="KW-0443">Lipid metabolism</keyword>
<keyword evidence="2" id="KW-0442">Lipid degradation</keyword>
<accession>A0AAN7YMA6</accession>
<comment type="caution">
    <text evidence="4">The sequence shown here is derived from an EMBL/GenBank/DDBJ whole genome shotgun (WGS) entry which is preliminary data.</text>
</comment>
<dbReference type="PANTHER" id="PTHR24185">
    <property type="entry name" value="CALCIUM-INDEPENDENT PHOSPHOLIPASE A2-GAMMA"/>
    <property type="match status" value="1"/>
</dbReference>
<feature type="active site" description="Nucleophile" evidence="2">
    <location>
        <position position="99"/>
    </location>
</feature>
<protein>
    <recommendedName>
        <fullName evidence="3">PNPLA domain-containing protein</fullName>
    </recommendedName>
</protein>
<dbReference type="InterPro" id="IPR016035">
    <property type="entry name" value="Acyl_Trfase/lysoPLipase"/>
</dbReference>
<proteinExistence type="predicted"/>
<dbReference type="GO" id="GO:0016020">
    <property type="term" value="C:membrane"/>
    <property type="evidence" value="ECO:0007669"/>
    <property type="project" value="TreeGrafter"/>
</dbReference>
<evidence type="ECO:0000256" key="1">
    <source>
        <dbReference type="ARBA" id="ARBA00023098"/>
    </source>
</evidence>
<feature type="active site" description="Proton acceptor" evidence="2">
    <location>
        <position position="233"/>
    </location>
</feature>
<evidence type="ECO:0000313" key="4">
    <source>
        <dbReference type="EMBL" id="KAK5576619.1"/>
    </source>
</evidence>
<dbReference type="SUPFAM" id="SSF52151">
    <property type="entry name" value="FabD/lysophospholipase-like"/>
    <property type="match status" value="1"/>
</dbReference>
<dbReference type="InterPro" id="IPR002641">
    <property type="entry name" value="PNPLA_dom"/>
</dbReference>
<dbReference type="PANTHER" id="PTHR24185:SF2">
    <property type="entry name" value="PATATIN FAMILY PROTEIN"/>
    <property type="match status" value="1"/>
</dbReference>
<evidence type="ECO:0000313" key="5">
    <source>
        <dbReference type="Proteomes" id="UP001344447"/>
    </source>
</evidence>
<dbReference type="Proteomes" id="UP001344447">
    <property type="component" value="Unassembled WGS sequence"/>
</dbReference>
<organism evidence="4 5">
    <name type="scientific">Dictyostelium firmibasis</name>
    <dbReference type="NCBI Taxonomy" id="79012"/>
    <lineage>
        <taxon>Eukaryota</taxon>
        <taxon>Amoebozoa</taxon>
        <taxon>Evosea</taxon>
        <taxon>Eumycetozoa</taxon>
        <taxon>Dictyostelia</taxon>
        <taxon>Dictyosteliales</taxon>
        <taxon>Dictyosteliaceae</taxon>
        <taxon>Dictyostelium</taxon>
    </lineage>
</organism>
<keyword evidence="2" id="KW-0378">Hydrolase</keyword>
<keyword evidence="5" id="KW-1185">Reference proteome</keyword>